<dbReference type="Proteomes" id="UP000276133">
    <property type="component" value="Unassembled WGS sequence"/>
</dbReference>
<name>A0A3M7S1K5_BRAPC</name>
<proteinExistence type="predicted"/>
<keyword evidence="3" id="KW-1185">Reference proteome</keyword>
<keyword evidence="1" id="KW-0472">Membrane</keyword>
<comment type="caution">
    <text evidence="2">The sequence shown here is derived from an EMBL/GenBank/DDBJ whole genome shotgun (WGS) entry which is preliminary data.</text>
</comment>
<keyword evidence="1" id="KW-1133">Transmembrane helix</keyword>
<evidence type="ECO:0000313" key="3">
    <source>
        <dbReference type="Proteomes" id="UP000276133"/>
    </source>
</evidence>
<evidence type="ECO:0000256" key="1">
    <source>
        <dbReference type="SAM" id="Phobius"/>
    </source>
</evidence>
<accession>A0A3M7S1K5</accession>
<organism evidence="2 3">
    <name type="scientific">Brachionus plicatilis</name>
    <name type="common">Marine rotifer</name>
    <name type="synonym">Brachionus muelleri</name>
    <dbReference type="NCBI Taxonomy" id="10195"/>
    <lineage>
        <taxon>Eukaryota</taxon>
        <taxon>Metazoa</taxon>
        <taxon>Spiralia</taxon>
        <taxon>Gnathifera</taxon>
        <taxon>Rotifera</taxon>
        <taxon>Eurotatoria</taxon>
        <taxon>Monogononta</taxon>
        <taxon>Pseudotrocha</taxon>
        <taxon>Ploima</taxon>
        <taxon>Brachionidae</taxon>
        <taxon>Brachionus</taxon>
    </lineage>
</organism>
<gene>
    <name evidence="2" type="ORF">BpHYR1_026358</name>
</gene>
<keyword evidence="1" id="KW-0812">Transmembrane</keyword>
<dbReference type="EMBL" id="REGN01002204">
    <property type="protein sequence ID" value="RNA29539.1"/>
    <property type="molecule type" value="Genomic_DNA"/>
</dbReference>
<feature type="transmembrane region" description="Helical" evidence="1">
    <location>
        <begin position="26"/>
        <end position="47"/>
    </location>
</feature>
<evidence type="ECO:0000313" key="2">
    <source>
        <dbReference type="EMBL" id="RNA29539.1"/>
    </source>
</evidence>
<dbReference type="AlphaFoldDB" id="A0A3M7S1K5"/>
<protein>
    <submittedName>
        <fullName evidence="2">Uncharacterized protein</fullName>
    </submittedName>
</protein>
<reference evidence="2 3" key="1">
    <citation type="journal article" date="2018" name="Sci. Rep.">
        <title>Genomic signatures of local adaptation to the degree of environmental predictability in rotifers.</title>
        <authorList>
            <person name="Franch-Gras L."/>
            <person name="Hahn C."/>
            <person name="Garcia-Roger E.M."/>
            <person name="Carmona M.J."/>
            <person name="Serra M."/>
            <person name="Gomez A."/>
        </authorList>
    </citation>
    <scope>NUCLEOTIDE SEQUENCE [LARGE SCALE GENOMIC DNA]</scope>
    <source>
        <strain evidence="2">HYR1</strain>
    </source>
</reference>
<sequence>MAKLCGAKTCYNQYICGSKDASVATIYITCFGPTELCHFLCFVFVFYTKFHNVFKNKYDKFALN</sequence>